<dbReference type="CDD" id="cd09129">
    <property type="entry name" value="PLDc_unchar2_1"/>
    <property type="match status" value="1"/>
</dbReference>
<dbReference type="Pfam" id="PF13091">
    <property type="entry name" value="PLDc_2"/>
    <property type="match status" value="1"/>
</dbReference>
<dbReference type="EMBL" id="CACVAT010000365">
    <property type="protein sequence ID" value="CAA6822181.1"/>
    <property type="molecule type" value="Genomic_DNA"/>
</dbReference>
<dbReference type="CDD" id="cd09130">
    <property type="entry name" value="PLDc_unchar2_2"/>
    <property type="match status" value="1"/>
</dbReference>
<dbReference type="PANTHER" id="PTHR21248">
    <property type="entry name" value="CARDIOLIPIN SYNTHASE"/>
    <property type="match status" value="1"/>
</dbReference>
<protein>
    <recommendedName>
        <fullName evidence="1">Phospholipase D-like domain-containing protein</fullName>
    </recommendedName>
</protein>
<dbReference type="SUPFAM" id="SSF56024">
    <property type="entry name" value="Phospholipase D/nuclease"/>
    <property type="match status" value="2"/>
</dbReference>
<reference evidence="2" key="1">
    <citation type="submission" date="2020-01" db="EMBL/GenBank/DDBJ databases">
        <authorList>
            <person name="Meier V. D."/>
            <person name="Meier V D."/>
        </authorList>
    </citation>
    <scope>NUCLEOTIDE SEQUENCE</scope>
    <source>
        <strain evidence="2">HLG_WM_MAG_09</strain>
    </source>
</reference>
<dbReference type="Gene3D" id="3.30.870.10">
    <property type="entry name" value="Endonuclease Chain A"/>
    <property type="match status" value="2"/>
</dbReference>
<proteinExistence type="predicted"/>
<feature type="domain" description="Phospholipase D-like" evidence="1">
    <location>
        <begin position="286"/>
        <end position="428"/>
    </location>
</feature>
<dbReference type="AlphaFoldDB" id="A0A6S6TGE1"/>
<sequence length="465" mass="51923">MKTTITSLLLIYLLTGCVSLPDGLSYQGKPQPVQNINFMADISYIDDKGKRHVEQEIFDEVFRAIDQAKRFILVDMFLYNDFQGPVKENTRALSDELTARLIRQKKQFPAMQTIVISDPINNVYGGLPSKQFASLRNAGIHVVITDLNKLPDSNPLYSAFWRLFIKPFGNSQGGILPNPLGEGRVSARSYLKLLNFKANHRKVLIADKGNDFVGLITSANPHDGSSAHRNVAIKFNGPAVHDLLETEKAVLAFSGATVPDITLPNSQQESGTTVQVLTERKIKTTLLQTLHNAKRGEQIDLSMFYLSDRDIVTALKQLPKRGVKTRVLLDPNKDAFGREKNGIPNRQVARELHEAGIPVRWCNTQGEQCHGKMLIAHNADGNSTIILGSANFTRRNLDDLNLETDVAVRGNRQMPVIKEAQAHFDLMWHNKPGQVFSVDYDAYKDDSLLKQGLYRLMEASGVSTF</sequence>
<evidence type="ECO:0000259" key="1">
    <source>
        <dbReference type="Pfam" id="PF13091"/>
    </source>
</evidence>
<evidence type="ECO:0000313" key="2">
    <source>
        <dbReference type="EMBL" id="CAA6822181.1"/>
    </source>
</evidence>
<accession>A0A6S6TGE1</accession>
<dbReference type="PROSITE" id="PS51257">
    <property type="entry name" value="PROKAR_LIPOPROTEIN"/>
    <property type="match status" value="1"/>
</dbReference>
<dbReference type="InterPro" id="IPR025202">
    <property type="entry name" value="PLD-like_dom"/>
</dbReference>
<organism evidence="2">
    <name type="scientific">uncultured Thiotrichaceae bacterium</name>
    <dbReference type="NCBI Taxonomy" id="298394"/>
    <lineage>
        <taxon>Bacteria</taxon>
        <taxon>Pseudomonadati</taxon>
        <taxon>Pseudomonadota</taxon>
        <taxon>Gammaproteobacteria</taxon>
        <taxon>Thiotrichales</taxon>
        <taxon>Thiotrichaceae</taxon>
        <taxon>environmental samples</taxon>
    </lineage>
</organism>
<name>A0A6S6TGE1_9GAMM</name>
<dbReference type="PANTHER" id="PTHR21248:SF22">
    <property type="entry name" value="PHOSPHOLIPASE D"/>
    <property type="match status" value="1"/>
</dbReference>
<gene>
    <name evidence="2" type="ORF">HELGO_WM40371</name>
</gene>
<dbReference type="GO" id="GO:0006793">
    <property type="term" value="P:phosphorus metabolic process"/>
    <property type="evidence" value="ECO:0007669"/>
    <property type="project" value="UniProtKB-ARBA"/>
</dbReference>